<dbReference type="AlphaFoldDB" id="A0A1W2DPY1"/>
<organism evidence="2 3">
    <name type="scientific">Sporomusa malonica</name>
    <dbReference type="NCBI Taxonomy" id="112901"/>
    <lineage>
        <taxon>Bacteria</taxon>
        <taxon>Bacillati</taxon>
        <taxon>Bacillota</taxon>
        <taxon>Negativicutes</taxon>
        <taxon>Selenomonadales</taxon>
        <taxon>Sporomusaceae</taxon>
        <taxon>Sporomusa</taxon>
    </lineage>
</organism>
<keyword evidence="3" id="KW-1185">Reference proteome</keyword>
<dbReference type="EMBL" id="FWXI01000017">
    <property type="protein sequence ID" value="SMC99082.1"/>
    <property type="molecule type" value="Genomic_DNA"/>
</dbReference>
<proteinExistence type="predicted"/>
<dbReference type="PANTHER" id="PTHR39209:SF2">
    <property type="entry name" value="CYTOPLASMIC PROTEIN"/>
    <property type="match status" value="1"/>
</dbReference>
<evidence type="ECO:0000313" key="2">
    <source>
        <dbReference type="EMBL" id="SMC99082.1"/>
    </source>
</evidence>
<dbReference type="Gene3D" id="3.50.40.10">
    <property type="entry name" value="Phenylalanyl-trna Synthetase, Chain B, domain 3"/>
    <property type="match status" value="1"/>
</dbReference>
<feature type="domain" description="B3/B4 tRNA-binding" evidence="1">
    <location>
        <begin position="87"/>
        <end position="235"/>
    </location>
</feature>
<dbReference type="SMART" id="SM00873">
    <property type="entry name" value="B3_4"/>
    <property type="match status" value="1"/>
</dbReference>
<sequence length="247" mass="27352">MLNCVQLPATDMAYDLNVRGESFSMKIAINESISHVVPNCRLGYLTINNVVVRGTPPALSQEFAQLQAEVAKAYNLEVLTKVPRVLAVRSMYKKLDFDPSRYRPASEALVRRVLQKKDLYYVNSAVDVNNYCSIKYLLPFGLYDLDQITGDVVYMRAHEGSYINIAGKTVSTENKPFLTDGEGVFGNPTSDARRTAVTLATRNLLAVVYADESAGADELQEILDFVAEMLVCYNGGTVTGKYIAHTE</sequence>
<gene>
    <name evidence="2" type="ORF">SAMN04488500_11714</name>
</gene>
<reference evidence="2 3" key="1">
    <citation type="submission" date="2017-04" db="EMBL/GenBank/DDBJ databases">
        <authorList>
            <person name="Afonso C.L."/>
            <person name="Miller P.J."/>
            <person name="Scott M.A."/>
            <person name="Spackman E."/>
            <person name="Goraichik I."/>
            <person name="Dimitrov K.M."/>
            <person name="Suarez D.L."/>
            <person name="Swayne D.E."/>
        </authorList>
    </citation>
    <scope>NUCLEOTIDE SEQUENCE [LARGE SCALE GENOMIC DNA]</scope>
    <source>
        <strain evidence="2 3">DSM 5090</strain>
    </source>
</reference>
<protein>
    <submittedName>
        <fullName evidence="2">Phosphoenolpyruvate synthase</fullName>
    </submittedName>
</protein>
<dbReference type="InterPro" id="IPR020825">
    <property type="entry name" value="Phe-tRNA_synthase-like_B3/B4"/>
</dbReference>
<dbReference type="STRING" id="112901.SAMN04488500_11714"/>
<name>A0A1W2DPY1_9FIRM</name>
<dbReference type="Proteomes" id="UP000192738">
    <property type="component" value="Unassembled WGS sequence"/>
</dbReference>
<dbReference type="SUPFAM" id="SSF56037">
    <property type="entry name" value="PheT/TilS domain"/>
    <property type="match status" value="1"/>
</dbReference>
<dbReference type="GO" id="GO:0003723">
    <property type="term" value="F:RNA binding"/>
    <property type="evidence" value="ECO:0007669"/>
    <property type="project" value="InterPro"/>
</dbReference>
<evidence type="ECO:0000259" key="1">
    <source>
        <dbReference type="SMART" id="SM00873"/>
    </source>
</evidence>
<keyword evidence="2" id="KW-0670">Pyruvate</keyword>
<dbReference type="PANTHER" id="PTHR39209">
    <property type="match status" value="1"/>
</dbReference>
<dbReference type="GO" id="GO:0004826">
    <property type="term" value="F:phenylalanine-tRNA ligase activity"/>
    <property type="evidence" value="ECO:0007669"/>
    <property type="project" value="InterPro"/>
</dbReference>
<dbReference type="InterPro" id="IPR005146">
    <property type="entry name" value="B3/B4_tRNA-bd"/>
</dbReference>
<dbReference type="Pfam" id="PF03483">
    <property type="entry name" value="B3_4"/>
    <property type="match status" value="1"/>
</dbReference>
<accession>A0A1W2DPY1</accession>
<evidence type="ECO:0000313" key="3">
    <source>
        <dbReference type="Proteomes" id="UP000192738"/>
    </source>
</evidence>